<keyword evidence="7" id="KW-1185">Reference proteome</keyword>
<keyword evidence="3" id="KW-0175">Coiled coil</keyword>
<dbReference type="SUPFAM" id="SSF58104">
    <property type="entry name" value="Methyl-accepting chemotaxis protein (MCP) signaling domain"/>
    <property type="match status" value="1"/>
</dbReference>
<dbReference type="STRING" id="1123350.SAMN02744040_01165"/>
<dbReference type="PROSITE" id="PS50111">
    <property type="entry name" value="CHEMOTAXIS_TRANSDUC_2"/>
    <property type="match status" value="1"/>
</dbReference>
<evidence type="ECO:0000313" key="7">
    <source>
        <dbReference type="Proteomes" id="UP000242520"/>
    </source>
</evidence>
<gene>
    <name evidence="6" type="ORF">SAMN02744040_01165</name>
</gene>
<dbReference type="Proteomes" id="UP000242520">
    <property type="component" value="Unassembled WGS sequence"/>
</dbReference>
<sequence length="443" mass="49790">MKSIKSKLLMTGVMVVLFVCVVFGVLFYISLSKLLIHNNNLVLDEKFIQSISNFKMIFIGLTIFVMLISVLVFMILSNNILEPIKNATKFINKTANDYDLIIYENTKDAQTFLKRKDEIGEMGKNLSNLRKQLRDIVETIKKNSDYITNYSIKLETATDEVVESIKTVLITIEKLSKGALEQASETEKTVEKLINLTNKFDLVVSSSKMVEDDFNKVEKKSAVGRKVMKNLIEKFVVNNKLVKEVENSIERLFIKSKSIDEIINTIQAISNQTNLLALNAAIEAQRAGEAGKGFSVVAEEIRKLSNETSKATEDIKGIVVEIQKEIVNSTDNMNAANEALSEVDIALNETNMAFKNIEDLVDDIIKNIKILNNNIDRANEDKEDTLEAIQRISSITQEFASSTEQTSGFMEKQLGSIESIESISSDLKEVVNDLDKIVNKFKL</sequence>
<dbReference type="GO" id="GO:0016020">
    <property type="term" value="C:membrane"/>
    <property type="evidence" value="ECO:0007669"/>
    <property type="project" value="InterPro"/>
</dbReference>
<accession>A0A1M5QZA9</accession>
<reference evidence="7" key="1">
    <citation type="submission" date="2016-11" db="EMBL/GenBank/DDBJ databases">
        <authorList>
            <person name="Varghese N."/>
            <person name="Submissions S."/>
        </authorList>
    </citation>
    <scope>NUCLEOTIDE SEQUENCE [LARGE SCALE GENOMIC DNA]</scope>
    <source>
        <strain evidence="7">DSM 15285</strain>
    </source>
</reference>
<dbReference type="Gene3D" id="1.10.287.950">
    <property type="entry name" value="Methyl-accepting chemotaxis protein"/>
    <property type="match status" value="1"/>
</dbReference>
<evidence type="ECO:0000256" key="4">
    <source>
        <dbReference type="SAM" id="Phobius"/>
    </source>
</evidence>
<dbReference type="EMBL" id="FQXH01000010">
    <property type="protein sequence ID" value="SHH19474.1"/>
    <property type="molecule type" value="Genomic_DNA"/>
</dbReference>
<dbReference type="OrthoDB" id="13222at2"/>
<dbReference type="Gene3D" id="6.10.340.10">
    <property type="match status" value="1"/>
</dbReference>
<feature type="transmembrane region" description="Helical" evidence="4">
    <location>
        <begin position="56"/>
        <end position="76"/>
    </location>
</feature>
<keyword evidence="4" id="KW-0472">Membrane</keyword>
<dbReference type="GO" id="GO:0007165">
    <property type="term" value="P:signal transduction"/>
    <property type="evidence" value="ECO:0007669"/>
    <property type="project" value="UniProtKB-KW"/>
</dbReference>
<keyword evidence="4" id="KW-1133">Transmembrane helix</keyword>
<evidence type="ECO:0000259" key="5">
    <source>
        <dbReference type="PROSITE" id="PS50111"/>
    </source>
</evidence>
<dbReference type="Pfam" id="PF00015">
    <property type="entry name" value="MCPsignal"/>
    <property type="match status" value="1"/>
</dbReference>
<dbReference type="InterPro" id="IPR004089">
    <property type="entry name" value="MCPsignal_dom"/>
</dbReference>
<protein>
    <submittedName>
        <fullName evidence="6">Methyl-accepting chemotaxis protein</fullName>
    </submittedName>
</protein>
<dbReference type="AlphaFoldDB" id="A0A1M5QZA9"/>
<name>A0A1M5QZA9_9FIRM</name>
<keyword evidence="4" id="KW-0812">Transmembrane</keyword>
<dbReference type="PANTHER" id="PTHR32089:SF112">
    <property type="entry name" value="LYSOZYME-LIKE PROTEIN-RELATED"/>
    <property type="match status" value="1"/>
</dbReference>
<evidence type="ECO:0000313" key="6">
    <source>
        <dbReference type="EMBL" id="SHH19474.1"/>
    </source>
</evidence>
<keyword evidence="1 2" id="KW-0807">Transducer</keyword>
<evidence type="ECO:0000256" key="2">
    <source>
        <dbReference type="PROSITE-ProRule" id="PRU00284"/>
    </source>
</evidence>
<evidence type="ECO:0000256" key="3">
    <source>
        <dbReference type="SAM" id="Coils"/>
    </source>
</evidence>
<dbReference type="SMART" id="SM00283">
    <property type="entry name" value="MA"/>
    <property type="match status" value="1"/>
</dbReference>
<dbReference type="PANTHER" id="PTHR32089">
    <property type="entry name" value="METHYL-ACCEPTING CHEMOTAXIS PROTEIN MCPB"/>
    <property type="match status" value="1"/>
</dbReference>
<proteinExistence type="predicted"/>
<feature type="transmembrane region" description="Helical" evidence="4">
    <location>
        <begin position="12"/>
        <end position="36"/>
    </location>
</feature>
<evidence type="ECO:0000256" key="1">
    <source>
        <dbReference type="ARBA" id="ARBA00023224"/>
    </source>
</evidence>
<feature type="domain" description="Methyl-accepting transducer" evidence="5">
    <location>
        <begin position="157"/>
        <end position="393"/>
    </location>
</feature>
<organism evidence="6 7">
    <name type="scientific">Tepidibacter thalassicus DSM 15285</name>
    <dbReference type="NCBI Taxonomy" id="1123350"/>
    <lineage>
        <taxon>Bacteria</taxon>
        <taxon>Bacillati</taxon>
        <taxon>Bacillota</taxon>
        <taxon>Clostridia</taxon>
        <taxon>Peptostreptococcales</taxon>
        <taxon>Peptostreptococcaceae</taxon>
        <taxon>Tepidibacter</taxon>
    </lineage>
</organism>
<feature type="coiled-coil region" evidence="3">
    <location>
        <begin position="319"/>
        <end position="388"/>
    </location>
</feature>